<name>A0ACC1CV73_9NEOP</name>
<dbReference type="Proteomes" id="UP000824533">
    <property type="component" value="Linkage Group LG16"/>
</dbReference>
<comment type="caution">
    <text evidence="1">The sequence shown here is derived from an EMBL/GenBank/DDBJ whole genome shotgun (WGS) entry which is preliminary data.</text>
</comment>
<dbReference type="EMBL" id="CM034402">
    <property type="protein sequence ID" value="KAJ0175355.1"/>
    <property type="molecule type" value="Genomic_DNA"/>
</dbReference>
<keyword evidence="2" id="KW-1185">Reference proteome</keyword>
<protein>
    <submittedName>
        <fullName evidence="1">Uncharacterized protein</fullName>
    </submittedName>
</protein>
<sequence length="497" mass="57592">MFIILLSLLFLIIILWFNTKWNKLKRHWADRNVPHCKPHPILGSLNFLLIENPGLFMKRLYNNFRSPYVGIWLFWRPGLVVNSPEIAQKILVKDTNVFKNRFLSCGKKDPTACNIFTVNNPLWTNIRKRLTPSFTSAKLRSFQNMMRTKSDNLKHRIQEELKNRRNIDLRNLFSDYTTDVIGETTLGLQCDATMTGRSALRDVTEGFQRYDIFRGLSFISIFFWPELCDTFGFTFFPKNATDSLAVLFKELVKRRGGYEQENLEHHDILDALIKIKREALKEGEDIDEEVLIAQAAILVQGGFDTTAAILTYTIYEIAHQLPLQERLYNELKDAKDAIDGGDLIANHLSELLNAVINETLRKYPQMGWLDRIAEQDYQIDENLTIKKGTVVYVNALGMHYDPDYFPDPDTFDPERFLPGIVENIKPYTFMPFGEGPRVCIGKRFAYQTMKFALSSVLLDFEVKPIPGAPKPHEIRIERRSMFLVPNDVMSVQFVPRF</sequence>
<proteinExistence type="predicted"/>
<evidence type="ECO:0000313" key="2">
    <source>
        <dbReference type="Proteomes" id="UP000824533"/>
    </source>
</evidence>
<accession>A0ACC1CV73</accession>
<gene>
    <name evidence="1" type="ORF">K1T71_009496</name>
</gene>
<evidence type="ECO:0000313" key="1">
    <source>
        <dbReference type="EMBL" id="KAJ0175355.1"/>
    </source>
</evidence>
<reference evidence="1 2" key="1">
    <citation type="journal article" date="2021" name="Front. Genet.">
        <title>Chromosome-Level Genome Assembly Reveals Significant Gene Expansion in the Toll and IMD Signaling Pathways of Dendrolimus kikuchii.</title>
        <authorList>
            <person name="Zhou J."/>
            <person name="Wu P."/>
            <person name="Xiong Z."/>
            <person name="Liu N."/>
            <person name="Zhao N."/>
            <person name="Ji M."/>
            <person name="Qiu Y."/>
            <person name="Yang B."/>
        </authorList>
    </citation>
    <scope>NUCLEOTIDE SEQUENCE [LARGE SCALE GENOMIC DNA]</scope>
    <source>
        <strain evidence="1">Ann1</strain>
    </source>
</reference>
<organism evidence="1 2">
    <name type="scientific">Dendrolimus kikuchii</name>
    <dbReference type="NCBI Taxonomy" id="765133"/>
    <lineage>
        <taxon>Eukaryota</taxon>
        <taxon>Metazoa</taxon>
        <taxon>Ecdysozoa</taxon>
        <taxon>Arthropoda</taxon>
        <taxon>Hexapoda</taxon>
        <taxon>Insecta</taxon>
        <taxon>Pterygota</taxon>
        <taxon>Neoptera</taxon>
        <taxon>Endopterygota</taxon>
        <taxon>Lepidoptera</taxon>
        <taxon>Glossata</taxon>
        <taxon>Ditrysia</taxon>
        <taxon>Bombycoidea</taxon>
        <taxon>Lasiocampidae</taxon>
        <taxon>Dendrolimus</taxon>
    </lineage>
</organism>